<keyword evidence="1" id="KW-1133">Transmembrane helix</keyword>
<name>A0AAV4R1Q1_CAEEX</name>
<gene>
    <name evidence="2" type="ORF">CEXT_435511</name>
</gene>
<proteinExistence type="predicted"/>
<keyword evidence="1" id="KW-0472">Membrane</keyword>
<organism evidence="2 3">
    <name type="scientific">Caerostris extrusa</name>
    <name type="common">Bark spider</name>
    <name type="synonym">Caerostris bankana</name>
    <dbReference type="NCBI Taxonomy" id="172846"/>
    <lineage>
        <taxon>Eukaryota</taxon>
        <taxon>Metazoa</taxon>
        <taxon>Ecdysozoa</taxon>
        <taxon>Arthropoda</taxon>
        <taxon>Chelicerata</taxon>
        <taxon>Arachnida</taxon>
        <taxon>Araneae</taxon>
        <taxon>Araneomorphae</taxon>
        <taxon>Entelegynae</taxon>
        <taxon>Araneoidea</taxon>
        <taxon>Araneidae</taxon>
        <taxon>Caerostris</taxon>
    </lineage>
</organism>
<dbReference type="EMBL" id="BPLR01007091">
    <property type="protein sequence ID" value="GIY14496.1"/>
    <property type="molecule type" value="Genomic_DNA"/>
</dbReference>
<keyword evidence="3" id="KW-1185">Reference proteome</keyword>
<evidence type="ECO:0000256" key="1">
    <source>
        <dbReference type="SAM" id="Phobius"/>
    </source>
</evidence>
<keyword evidence="1" id="KW-0812">Transmembrane</keyword>
<dbReference type="Proteomes" id="UP001054945">
    <property type="component" value="Unassembled WGS sequence"/>
</dbReference>
<sequence>MSIGGVEPPTQPFLSSSSKTYRSLGLNTAQAYFINLHLDRYRRALFSYTTSTDPPFTLRTGDEQSSPVMDSWKVFLFFFPFILFLLFHLASKTALLIENPSRWGCRKSEEKAFRQEIFKAPRR</sequence>
<accession>A0AAV4R1Q1</accession>
<comment type="caution">
    <text evidence="2">The sequence shown here is derived from an EMBL/GenBank/DDBJ whole genome shotgun (WGS) entry which is preliminary data.</text>
</comment>
<dbReference type="AlphaFoldDB" id="A0AAV4R1Q1"/>
<evidence type="ECO:0000313" key="3">
    <source>
        <dbReference type="Proteomes" id="UP001054945"/>
    </source>
</evidence>
<reference evidence="2 3" key="1">
    <citation type="submission" date="2021-06" db="EMBL/GenBank/DDBJ databases">
        <title>Caerostris extrusa draft genome.</title>
        <authorList>
            <person name="Kono N."/>
            <person name="Arakawa K."/>
        </authorList>
    </citation>
    <scope>NUCLEOTIDE SEQUENCE [LARGE SCALE GENOMIC DNA]</scope>
</reference>
<protein>
    <submittedName>
        <fullName evidence="2">Uncharacterized protein</fullName>
    </submittedName>
</protein>
<feature type="transmembrane region" description="Helical" evidence="1">
    <location>
        <begin position="74"/>
        <end position="97"/>
    </location>
</feature>
<evidence type="ECO:0000313" key="2">
    <source>
        <dbReference type="EMBL" id="GIY14496.1"/>
    </source>
</evidence>